<dbReference type="GO" id="GO:0005819">
    <property type="term" value="C:spindle"/>
    <property type="evidence" value="ECO:0007669"/>
    <property type="project" value="TreeGrafter"/>
</dbReference>
<evidence type="ECO:0000313" key="3">
    <source>
        <dbReference type="EMBL" id="KAK4535613.1"/>
    </source>
</evidence>
<sequence>MEVSLNQDVLVRLNDVWSEVGLSDSERVKRTEWLRQQIIRVYVDALSSATEERDALESELEAAELLSRELEAELKEARSSAGAAASFLCSQEHSIANSSSNSGGGYHDNRSTALPHSATTRPGETARGSSESRVGAATTSASALPGLLQRLDEVSRHVSALEAEKRRFLERVCEAQKRILALWVDELGEVVDDLPEAYRDTLILTRGLERAPAAAVAVARPPTSRNLSNDSVNKTQVTTVLAAESGIQLRRVSLRNYGQRLAALDAKITELLELRRQRVETIASLLLSVRNLLRRLCIASPEQAESEIDRIAVSYDGDSEPLGASLVSIEVLTARVSCLEREIEARVEELDRVSGEAAELYRLLRYPPERFSTFQAEHGTLSQACLEAWHAHVDSLRATREQRLRTLIAGEQHKLKALWEELGTPLAERASFHAADVAGDVSDALLEAYESEVARLEGVAQRVRPILELMARRRDLYEKRTELEREMKNPERLFGRSGGRRHVGGLLREEQLRRQLRALPKVRAALVAQLEAYEREFQRPFMVQGVRMLEEVRAEQEREAEAAQQRPLLERQRRQRLPGFGERLEGMVPLKSSSSSAAAAAPAATGNKGGKAPTTATSPATWGGGNGASGSKRLAAEVRKHLGSRPTAAHMASPAGSASSSASSSSAVGSVAGGRGWMAATVSALPMPMASLATFTASSSASSSANSGPGGMLTTNRPPGPTEPAPQPAADDADAAAAAPAPARSEPSAAAAAAAATASSACSSLSAATDASSASAARSVAGAIPSSAADQENIGAAAANLLPSPDANVSNAKSASDSSRATATDTADEARRATKRRRSLQAATATAAAHTPPRAPDEPDALPSTVQPSQQSFSFAESPILHR</sequence>
<feature type="region of interest" description="Disordered" evidence="2">
    <location>
        <begin position="560"/>
        <end position="671"/>
    </location>
</feature>
<feature type="compositionally biased region" description="Low complexity" evidence="2">
    <location>
        <begin position="652"/>
        <end position="670"/>
    </location>
</feature>
<dbReference type="EMBL" id="JANCYW010000005">
    <property type="protein sequence ID" value="KAK4535613.1"/>
    <property type="molecule type" value="Genomic_DNA"/>
</dbReference>
<feature type="region of interest" description="Disordered" evidence="2">
    <location>
        <begin position="797"/>
        <end position="883"/>
    </location>
</feature>
<evidence type="ECO:0000313" key="4">
    <source>
        <dbReference type="Proteomes" id="UP001301350"/>
    </source>
</evidence>
<reference evidence="3 4" key="1">
    <citation type="submission" date="2022-07" db="EMBL/GenBank/DDBJ databases">
        <title>Genome-wide signatures of adaptation to extreme environments.</title>
        <authorList>
            <person name="Cho C.H."/>
            <person name="Yoon H.S."/>
        </authorList>
    </citation>
    <scope>NUCLEOTIDE SEQUENCE [LARGE SCALE GENOMIC DNA]</scope>
    <source>
        <strain evidence="3 4">DBV 063 E5</strain>
    </source>
</reference>
<dbReference type="AlphaFoldDB" id="A0AAV9IU60"/>
<feature type="coiled-coil region" evidence="1">
    <location>
        <begin position="39"/>
        <end position="80"/>
    </location>
</feature>
<proteinExistence type="predicted"/>
<dbReference type="Gene3D" id="1.20.58.1520">
    <property type="match status" value="1"/>
</dbReference>
<protein>
    <recommendedName>
        <fullName evidence="5">Microtubule associated protein</fullName>
    </recommendedName>
</protein>
<dbReference type="Proteomes" id="UP001301350">
    <property type="component" value="Unassembled WGS sequence"/>
</dbReference>
<feature type="compositionally biased region" description="Polar residues" evidence="2">
    <location>
        <begin position="864"/>
        <end position="875"/>
    </location>
</feature>
<feature type="compositionally biased region" description="Low complexity" evidence="2">
    <location>
        <begin position="842"/>
        <end position="852"/>
    </location>
</feature>
<gene>
    <name evidence="3" type="ORF">CDCA_CDCA05G1638</name>
</gene>
<feature type="region of interest" description="Disordered" evidence="2">
    <location>
        <begin position="98"/>
        <end position="139"/>
    </location>
</feature>
<organism evidence="3 4">
    <name type="scientific">Cyanidium caldarium</name>
    <name type="common">Red alga</name>
    <dbReference type="NCBI Taxonomy" id="2771"/>
    <lineage>
        <taxon>Eukaryota</taxon>
        <taxon>Rhodophyta</taxon>
        <taxon>Bangiophyceae</taxon>
        <taxon>Cyanidiales</taxon>
        <taxon>Cyanidiaceae</taxon>
        <taxon>Cyanidium</taxon>
    </lineage>
</organism>
<feature type="compositionally biased region" description="Polar residues" evidence="2">
    <location>
        <begin position="111"/>
        <end position="139"/>
    </location>
</feature>
<evidence type="ECO:0000256" key="2">
    <source>
        <dbReference type="SAM" id="MobiDB-lite"/>
    </source>
</evidence>
<dbReference type="InterPro" id="IPR007145">
    <property type="entry name" value="MAP65_Ase1_PRC1"/>
</dbReference>
<dbReference type="GO" id="GO:0005737">
    <property type="term" value="C:cytoplasm"/>
    <property type="evidence" value="ECO:0007669"/>
    <property type="project" value="TreeGrafter"/>
</dbReference>
<comment type="caution">
    <text evidence="3">The sequence shown here is derived from an EMBL/GenBank/DDBJ whole genome shotgun (WGS) entry which is preliminary data.</text>
</comment>
<accession>A0AAV9IU60</accession>
<evidence type="ECO:0000256" key="1">
    <source>
        <dbReference type="SAM" id="Coils"/>
    </source>
</evidence>
<keyword evidence="1" id="KW-0175">Coiled coil</keyword>
<dbReference type="GO" id="GO:0008017">
    <property type="term" value="F:microtubule binding"/>
    <property type="evidence" value="ECO:0007669"/>
    <property type="project" value="InterPro"/>
</dbReference>
<feature type="compositionally biased region" description="Low complexity" evidence="2">
    <location>
        <begin position="812"/>
        <end position="825"/>
    </location>
</feature>
<keyword evidence="4" id="KW-1185">Reference proteome</keyword>
<evidence type="ECO:0008006" key="5">
    <source>
        <dbReference type="Google" id="ProtNLM"/>
    </source>
</evidence>
<feature type="compositionally biased region" description="Low complexity" evidence="2">
    <location>
        <begin position="591"/>
        <end position="616"/>
    </location>
</feature>
<dbReference type="GO" id="GO:0000226">
    <property type="term" value="P:microtubule cytoskeleton organization"/>
    <property type="evidence" value="ECO:0007669"/>
    <property type="project" value="InterPro"/>
</dbReference>
<name>A0AAV9IU60_CYACA</name>
<feature type="compositionally biased region" description="Low complexity" evidence="2">
    <location>
        <begin position="735"/>
        <end position="744"/>
    </location>
</feature>
<dbReference type="PANTHER" id="PTHR19321">
    <property type="entry name" value="PROTEIN REGULATOR OF CYTOKINESIS 1 PRC1-RELATED"/>
    <property type="match status" value="1"/>
</dbReference>
<feature type="region of interest" description="Disordered" evidence="2">
    <location>
        <begin position="699"/>
        <end position="744"/>
    </location>
</feature>
<dbReference type="PANTHER" id="PTHR19321:SF41">
    <property type="entry name" value="FASCETTO-RELATED"/>
    <property type="match status" value="1"/>
</dbReference>
<feature type="compositionally biased region" description="Pro residues" evidence="2">
    <location>
        <begin position="718"/>
        <end position="727"/>
    </location>
</feature>
<dbReference type="Pfam" id="PF03999">
    <property type="entry name" value="MAP65_ASE1"/>
    <property type="match status" value="1"/>
</dbReference>